<feature type="transmembrane region" description="Helical" evidence="2">
    <location>
        <begin position="175"/>
        <end position="192"/>
    </location>
</feature>
<dbReference type="InterPro" id="IPR011853">
    <property type="entry name" value="TRAP_DctM-Dct_fused"/>
</dbReference>
<evidence type="ECO:0000256" key="1">
    <source>
        <dbReference type="SAM" id="MobiDB-lite"/>
    </source>
</evidence>
<feature type="transmembrane region" description="Helical" evidence="2">
    <location>
        <begin position="487"/>
        <end position="507"/>
    </location>
</feature>
<reference evidence="5" key="1">
    <citation type="submission" date="2015-07" db="EMBL/GenBank/DDBJ databases">
        <title>Complete genome sequence and phylogenetic analysis of Limnochorda pilosa.</title>
        <authorList>
            <person name="Watanabe M."/>
            <person name="Kojima H."/>
            <person name="Fukui M."/>
        </authorList>
    </citation>
    <scope>NUCLEOTIDE SEQUENCE [LARGE SCALE GENOMIC DNA]</scope>
    <source>
        <strain evidence="5">HC45</strain>
    </source>
</reference>
<dbReference type="PATRIC" id="fig|1555112.3.peg.47"/>
<evidence type="ECO:0000256" key="2">
    <source>
        <dbReference type="SAM" id="Phobius"/>
    </source>
</evidence>
<feature type="transmembrane region" description="Helical" evidence="2">
    <location>
        <begin position="121"/>
        <end position="143"/>
    </location>
</feature>
<feature type="transmembrane region" description="Helical" evidence="2">
    <location>
        <begin position="350"/>
        <end position="367"/>
    </location>
</feature>
<feature type="transmembrane region" description="Helical" evidence="2">
    <location>
        <begin position="576"/>
        <end position="596"/>
    </location>
</feature>
<name>A0A0K2SFM7_LIMPI</name>
<feature type="transmembrane region" description="Helical" evidence="2">
    <location>
        <begin position="413"/>
        <end position="429"/>
    </location>
</feature>
<keyword evidence="5" id="KW-1185">Reference proteome</keyword>
<keyword evidence="2" id="KW-1133">Transmembrane helix</keyword>
<dbReference type="PANTHER" id="PTHR43849:SF2">
    <property type="entry name" value="BLL3936 PROTEIN"/>
    <property type="match status" value="1"/>
</dbReference>
<dbReference type="EMBL" id="AP014924">
    <property type="protein sequence ID" value="BAS25906.1"/>
    <property type="molecule type" value="Genomic_DNA"/>
</dbReference>
<dbReference type="KEGG" id="lpil:LIP_0049"/>
<evidence type="ECO:0000313" key="4">
    <source>
        <dbReference type="EMBL" id="BAS25906.1"/>
    </source>
</evidence>
<accession>A0A0K2SFM7</accession>
<organism evidence="4 5">
    <name type="scientific">Limnochorda pilosa</name>
    <dbReference type="NCBI Taxonomy" id="1555112"/>
    <lineage>
        <taxon>Bacteria</taxon>
        <taxon>Bacillati</taxon>
        <taxon>Bacillota</taxon>
        <taxon>Limnochordia</taxon>
        <taxon>Limnochordales</taxon>
        <taxon>Limnochordaceae</taxon>
        <taxon>Limnochorda</taxon>
    </lineage>
</organism>
<feature type="transmembrane region" description="Helical" evidence="2">
    <location>
        <begin position="221"/>
        <end position="243"/>
    </location>
</feature>
<dbReference type="NCBIfam" id="TIGR02123">
    <property type="entry name" value="TRAP_fused"/>
    <property type="match status" value="1"/>
</dbReference>
<proteinExistence type="predicted"/>
<dbReference type="AlphaFoldDB" id="A0A0K2SFM7"/>
<reference evidence="5" key="2">
    <citation type="journal article" date="2016" name="Int. J. Syst. Evol. Microbiol.">
        <title>Complete genome sequence and cell structure of Limnochorda pilosa, a Gram-negative spore-former within the phylum Firmicutes.</title>
        <authorList>
            <person name="Watanabe M."/>
            <person name="Kojima H."/>
            <person name="Fukui M."/>
        </authorList>
    </citation>
    <scope>NUCLEOTIDE SEQUENCE [LARGE SCALE GENOMIC DNA]</scope>
    <source>
        <strain evidence="5">HC45</strain>
    </source>
</reference>
<feature type="transmembrane region" description="Helical" evidence="2">
    <location>
        <begin position="92"/>
        <end position="109"/>
    </location>
</feature>
<feature type="transmembrane region" description="Helical" evidence="2">
    <location>
        <begin position="450"/>
        <end position="475"/>
    </location>
</feature>
<dbReference type="InterPro" id="IPR010656">
    <property type="entry name" value="DctM"/>
</dbReference>
<dbReference type="PANTHER" id="PTHR43849">
    <property type="entry name" value="BLL3936 PROTEIN"/>
    <property type="match status" value="1"/>
</dbReference>
<protein>
    <submittedName>
        <fullName evidence="4">C4-dicarboxylate ABC transporter</fullName>
    </submittedName>
</protein>
<gene>
    <name evidence="4" type="ORF">LIP_0049</name>
</gene>
<feature type="region of interest" description="Disordered" evidence="1">
    <location>
        <begin position="1"/>
        <end position="38"/>
    </location>
</feature>
<feature type="transmembrane region" description="Helical" evidence="2">
    <location>
        <begin position="519"/>
        <end position="543"/>
    </location>
</feature>
<sequence length="683" mass="71991">MSSRRPSQPDPQEPSSARPDRPAPPFDVPAAPEAPASEDEAFDLEEVLAKYDRESAFRRLGGPVGWAIAATLIAFSLFQLYTAAFGVFDARIQRAIHLAFGMSLVYLLFPTRRGGSRTSLPWWDVLLGLAAAAIPLYLVVFYQEIVMRAGLPTPSDIAVATVAVLLVLEATRRVVGIPIVVIAVAFLVYAAVGRQMPGFLAHRGFSFAQIANHMYFTTEGIFGIPLGVSSTFIFLFILFGAFLEKTGIGRFFIDLANAVAGFASGGPAKVAVITSAFEGTISGSSVANTVGSGSFTIPMMKRLGYRPEFAAAVEAAASTGGQLMPPIMGAAAFLMAEFTGIPYIEIAKSAILPALLYFTGIFIAVHYEAKRVGLQGIPRSQLPSLWSVMRQRGHLFLPLVGIIYLLMEGNTPMKAAFYGIVLAVAAAMVHPSTRMSFRDIVGALEQGARAALGVVMATAAAGIIIGVITLTGLGLKLASGLVSLAQGQLLLTLFFTMITSLVLGMGSPTTANYVITSTIAAPALLQLGVPILVAHMFVFYFGIVADITPPVALAAYAGSGIARSNPLATGVTASRIAIGAFLIPFIFAFNPSMLLIDATWVHTLQMGITSVLGMFGVAVGMGGFYRAAMSLPERLLFVAGGLLMIDPKLLTDSVGLLLLAAGIAVQIVRAHDQTGKPIGRSAH</sequence>
<dbReference type="Proteomes" id="UP000065807">
    <property type="component" value="Chromosome"/>
</dbReference>
<dbReference type="STRING" id="1555112.LIP_0049"/>
<evidence type="ECO:0000313" key="5">
    <source>
        <dbReference type="Proteomes" id="UP000065807"/>
    </source>
</evidence>
<keyword evidence="2" id="KW-0472">Membrane</keyword>
<evidence type="ECO:0000259" key="3">
    <source>
        <dbReference type="Pfam" id="PF06808"/>
    </source>
</evidence>
<dbReference type="Pfam" id="PF06808">
    <property type="entry name" value="DctM"/>
    <property type="match status" value="1"/>
</dbReference>
<feature type="transmembrane region" description="Helical" evidence="2">
    <location>
        <begin position="149"/>
        <end position="168"/>
    </location>
</feature>
<feature type="transmembrane region" description="Helical" evidence="2">
    <location>
        <begin position="60"/>
        <end position="80"/>
    </location>
</feature>
<feature type="transmembrane region" description="Helical" evidence="2">
    <location>
        <begin position="608"/>
        <end position="629"/>
    </location>
</feature>
<keyword evidence="2" id="KW-0812">Transmembrane</keyword>
<feature type="domain" description="TRAP C4-dicarboxylate transport system permease DctM subunit" evidence="3">
    <location>
        <begin position="163"/>
        <end position="598"/>
    </location>
</feature>